<dbReference type="OrthoDB" id="3211402at2759"/>
<gene>
    <name evidence="1" type="ORF">SCLCIDRAFT_125873</name>
</gene>
<evidence type="ECO:0000313" key="2">
    <source>
        <dbReference type="Proteomes" id="UP000053989"/>
    </source>
</evidence>
<reference evidence="1 2" key="1">
    <citation type="submission" date="2014-04" db="EMBL/GenBank/DDBJ databases">
        <authorList>
            <consortium name="DOE Joint Genome Institute"/>
            <person name="Kuo A."/>
            <person name="Kohler A."/>
            <person name="Nagy L.G."/>
            <person name="Floudas D."/>
            <person name="Copeland A."/>
            <person name="Barry K.W."/>
            <person name="Cichocki N."/>
            <person name="Veneault-Fourrey C."/>
            <person name="LaButti K."/>
            <person name="Lindquist E.A."/>
            <person name="Lipzen A."/>
            <person name="Lundell T."/>
            <person name="Morin E."/>
            <person name="Murat C."/>
            <person name="Sun H."/>
            <person name="Tunlid A."/>
            <person name="Henrissat B."/>
            <person name="Grigoriev I.V."/>
            <person name="Hibbett D.S."/>
            <person name="Martin F."/>
            <person name="Nordberg H.P."/>
            <person name="Cantor M.N."/>
            <person name="Hua S.X."/>
        </authorList>
    </citation>
    <scope>NUCLEOTIDE SEQUENCE [LARGE SCALE GENOMIC DNA]</scope>
    <source>
        <strain evidence="1 2">Foug A</strain>
    </source>
</reference>
<reference evidence="2" key="2">
    <citation type="submission" date="2015-01" db="EMBL/GenBank/DDBJ databases">
        <title>Evolutionary Origins and Diversification of the Mycorrhizal Mutualists.</title>
        <authorList>
            <consortium name="DOE Joint Genome Institute"/>
            <consortium name="Mycorrhizal Genomics Consortium"/>
            <person name="Kohler A."/>
            <person name="Kuo A."/>
            <person name="Nagy L.G."/>
            <person name="Floudas D."/>
            <person name="Copeland A."/>
            <person name="Barry K.W."/>
            <person name="Cichocki N."/>
            <person name="Veneault-Fourrey C."/>
            <person name="LaButti K."/>
            <person name="Lindquist E.A."/>
            <person name="Lipzen A."/>
            <person name="Lundell T."/>
            <person name="Morin E."/>
            <person name="Murat C."/>
            <person name="Riley R."/>
            <person name="Ohm R."/>
            <person name="Sun H."/>
            <person name="Tunlid A."/>
            <person name="Henrissat B."/>
            <person name="Grigoriev I.V."/>
            <person name="Hibbett D.S."/>
            <person name="Martin F."/>
        </authorList>
    </citation>
    <scope>NUCLEOTIDE SEQUENCE [LARGE SCALE GENOMIC DNA]</scope>
    <source>
        <strain evidence="2">Foug A</strain>
    </source>
</reference>
<feature type="non-terminal residue" evidence="1">
    <location>
        <position position="1"/>
    </location>
</feature>
<proteinExistence type="predicted"/>
<dbReference type="EMBL" id="KN822071">
    <property type="protein sequence ID" value="KIM59668.1"/>
    <property type="molecule type" value="Genomic_DNA"/>
</dbReference>
<dbReference type="InParanoid" id="A0A0C2ZD10"/>
<protein>
    <submittedName>
        <fullName evidence="1">Uncharacterized protein</fullName>
    </submittedName>
</protein>
<organism evidence="1 2">
    <name type="scientific">Scleroderma citrinum Foug A</name>
    <dbReference type="NCBI Taxonomy" id="1036808"/>
    <lineage>
        <taxon>Eukaryota</taxon>
        <taxon>Fungi</taxon>
        <taxon>Dikarya</taxon>
        <taxon>Basidiomycota</taxon>
        <taxon>Agaricomycotina</taxon>
        <taxon>Agaricomycetes</taxon>
        <taxon>Agaricomycetidae</taxon>
        <taxon>Boletales</taxon>
        <taxon>Sclerodermatineae</taxon>
        <taxon>Sclerodermataceae</taxon>
        <taxon>Scleroderma</taxon>
    </lineage>
</organism>
<accession>A0A0C2ZD10</accession>
<name>A0A0C2ZD10_9AGAM</name>
<dbReference type="Proteomes" id="UP000053989">
    <property type="component" value="Unassembled WGS sequence"/>
</dbReference>
<evidence type="ECO:0000313" key="1">
    <source>
        <dbReference type="EMBL" id="KIM59668.1"/>
    </source>
</evidence>
<dbReference type="AlphaFoldDB" id="A0A0C2ZD10"/>
<sequence>APITMAGKKIKVPLPEIPWSENSHARVWSLIAEISKSENYKVLYGKKDKNENTSGESKASVYKRIGSIVLPEFSLIDPTTTGDRIKSKLEM</sequence>
<dbReference type="HOGENOM" id="CLU_071881_2_0_1"/>
<keyword evidence="2" id="KW-1185">Reference proteome</keyword>